<proteinExistence type="predicted"/>
<comment type="caution">
    <text evidence="2">The sequence shown here is derived from an EMBL/GenBank/DDBJ whole genome shotgun (WGS) entry which is preliminary data.</text>
</comment>
<dbReference type="GO" id="GO:0016788">
    <property type="term" value="F:hydrolase activity, acting on ester bonds"/>
    <property type="evidence" value="ECO:0007669"/>
    <property type="project" value="UniProtKB-ARBA"/>
</dbReference>
<accession>A0A840MUS1</accession>
<reference evidence="2 3" key="1">
    <citation type="submission" date="2020-08" db="EMBL/GenBank/DDBJ databases">
        <title>Genomic Encyclopedia of Type Strains, Phase IV (KMG-IV): sequencing the most valuable type-strain genomes for metagenomic binning, comparative biology and taxonomic classification.</title>
        <authorList>
            <person name="Goeker M."/>
        </authorList>
    </citation>
    <scope>NUCLEOTIDE SEQUENCE [LARGE SCALE GENOMIC DNA]</scope>
    <source>
        <strain evidence="2 3">DSM 17498</strain>
    </source>
</reference>
<dbReference type="SUPFAM" id="SSF52266">
    <property type="entry name" value="SGNH hydrolase"/>
    <property type="match status" value="1"/>
</dbReference>
<dbReference type="Proteomes" id="UP000521227">
    <property type="component" value="Unassembled WGS sequence"/>
</dbReference>
<name>A0A840MUS1_9BRAD</name>
<evidence type="ECO:0000313" key="2">
    <source>
        <dbReference type="EMBL" id="MBB5050184.1"/>
    </source>
</evidence>
<evidence type="ECO:0008006" key="4">
    <source>
        <dbReference type="Google" id="ProtNLM"/>
    </source>
</evidence>
<dbReference type="InterPro" id="IPR036514">
    <property type="entry name" value="SGNH_hydro_sf"/>
</dbReference>
<sequence length="265" mass="29086">MHRKVKWTQSLLAGAIMVLCAGAAADAQIRPKVVKLNDVPKNVLFVGNSYFYYNNSLHNHVLNLLRSADPATPFNAASATISDAPLSQHDIDALLSSHRRHSSSGEDGGNRKKFDAVIMMDCSWCSTDPKRKPTFAETVAKDSAIVRKHGAQPILFMTWAYADKPEMTEKLASVYTAAGNANDALVIPAGLAFARARTQRPELDLHVPDKSHPSLAGTYLAACVVMASVYRRSPVGNKYYADLDEKTAAFLQDVAWATVQDYYRQ</sequence>
<dbReference type="EMBL" id="JACHIJ010000001">
    <property type="protein sequence ID" value="MBB5050184.1"/>
    <property type="molecule type" value="Genomic_DNA"/>
</dbReference>
<organism evidence="2 3">
    <name type="scientific">Afipia massiliensis</name>
    <dbReference type="NCBI Taxonomy" id="211460"/>
    <lineage>
        <taxon>Bacteria</taxon>
        <taxon>Pseudomonadati</taxon>
        <taxon>Pseudomonadota</taxon>
        <taxon>Alphaproteobacteria</taxon>
        <taxon>Hyphomicrobiales</taxon>
        <taxon>Nitrobacteraceae</taxon>
        <taxon>Afipia</taxon>
    </lineage>
</organism>
<protein>
    <recommendedName>
        <fullName evidence="4">SGNH/GDSL hydrolase family protein</fullName>
    </recommendedName>
</protein>
<dbReference type="AlphaFoldDB" id="A0A840MUS1"/>
<gene>
    <name evidence="2" type="ORF">HNQ36_000132</name>
</gene>
<dbReference type="Gene3D" id="3.40.50.1110">
    <property type="entry name" value="SGNH hydrolase"/>
    <property type="match status" value="1"/>
</dbReference>
<evidence type="ECO:0000313" key="3">
    <source>
        <dbReference type="Proteomes" id="UP000521227"/>
    </source>
</evidence>
<feature type="chain" id="PRO_5032536780" description="SGNH/GDSL hydrolase family protein" evidence="1">
    <location>
        <begin position="28"/>
        <end position="265"/>
    </location>
</feature>
<keyword evidence="1" id="KW-0732">Signal</keyword>
<feature type="signal peptide" evidence="1">
    <location>
        <begin position="1"/>
        <end position="27"/>
    </location>
</feature>
<evidence type="ECO:0000256" key="1">
    <source>
        <dbReference type="SAM" id="SignalP"/>
    </source>
</evidence>